<dbReference type="Gene3D" id="3.30.70.260">
    <property type="match status" value="1"/>
</dbReference>
<reference evidence="13 14" key="1">
    <citation type="submission" date="2020-07" db="EMBL/GenBank/DDBJ databases">
        <title>Sequencing the genomes of 1000 actinobacteria strains.</title>
        <authorList>
            <person name="Klenk H.-P."/>
        </authorList>
    </citation>
    <scope>NUCLEOTIDE SEQUENCE [LARGE SCALE GENOMIC DNA]</scope>
    <source>
        <strain evidence="13 14">DSM 44121</strain>
    </source>
</reference>
<evidence type="ECO:0000256" key="7">
    <source>
        <dbReference type="ARBA" id="ARBA00023239"/>
    </source>
</evidence>
<dbReference type="EMBL" id="JACGWV010000002">
    <property type="protein sequence ID" value="MBA8809861.1"/>
    <property type="molecule type" value="Genomic_DNA"/>
</dbReference>
<gene>
    <name evidence="13" type="ORF">FHX71_003837</name>
</gene>
<name>A0A7W3PFK1_9MICO</name>
<dbReference type="PANTHER" id="PTHR21022:SF19">
    <property type="entry name" value="PREPHENATE DEHYDRATASE-RELATED"/>
    <property type="match status" value="1"/>
</dbReference>
<dbReference type="PROSITE" id="PS51171">
    <property type="entry name" value="PREPHENATE_DEHYDR_3"/>
    <property type="match status" value="1"/>
</dbReference>
<evidence type="ECO:0000259" key="11">
    <source>
        <dbReference type="PROSITE" id="PS51171"/>
    </source>
</evidence>
<evidence type="ECO:0000256" key="6">
    <source>
        <dbReference type="ARBA" id="ARBA00023222"/>
    </source>
</evidence>
<keyword evidence="13" id="KW-0413">Isomerase</keyword>
<comment type="catalytic activity">
    <reaction evidence="8">
        <text>prephenate + H(+) = 3-phenylpyruvate + CO2 + H2O</text>
        <dbReference type="Rhea" id="RHEA:21648"/>
        <dbReference type="ChEBI" id="CHEBI:15377"/>
        <dbReference type="ChEBI" id="CHEBI:15378"/>
        <dbReference type="ChEBI" id="CHEBI:16526"/>
        <dbReference type="ChEBI" id="CHEBI:18005"/>
        <dbReference type="ChEBI" id="CHEBI:29934"/>
        <dbReference type="EC" id="4.2.1.51"/>
    </reaction>
</comment>
<accession>A0A7W3PFK1</accession>
<feature type="region of interest" description="Disordered" evidence="10">
    <location>
        <begin position="26"/>
        <end position="62"/>
    </location>
</feature>
<dbReference type="Pfam" id="PF00800">
    <property type="entry name" value="PDT"/>
    <property type="match status" value="1"/>
</dbReference>
<evidence type="ECO:0000256" key="1">
    <source>
        <dbReference type="ARBA" id="ARBA00004741"/>
    </source>
</evidence>
<keyword evidence="7 13" id="KW-0456">Lyase</keyword>
<keyword evidence="6" id="KW-0584">Phenylalanine biosynthesis</keyword>
<dbReference type="InterPro" id="IPR001086">
    <property type="entry name" value="Preph_deHydtase"/>
</dbReference>
<feature type="site" description="Essential for prephenate dehydratase activity" evidence="9">
    <location>
        <position position="200"/>
    </location>
</feature>
<sequence length="344" mass="35103">MTAPGGTRVAYLGPEGTFTHQAALEWARRPAPSGTASSGTLPDDDDDAARGADTAPGAVTAEPLDTVKDVHDVVAAGTADVGVVAIESSVEGYVVPSLDALLSSADVVAVDEVALDVSFDAFVRPDHGDLTEVSAHPHGLAQCSGFVTGTGLATAPASSNAAACRDAGPGTIALGPTICGELYGLETYAKAVEDFRGGRTRFLVLTRRSAAAAYLAGSRAAGATDWKTMLAITPSVTGPGVLARITAAFGDRGVNMSSLITRPLKAQESKYVFVVTFDEAPWDQGAREVLGDLLAAGDSLKTLGLFPAGAGFRALDGVLDPDHVPVGSVSAKDVAEDRGRGLLW</sequence>
<keyword evidence="14" id="KW-1185">Reference proteome</keyword>
<dbReference type="UniPathway" id="UPA00121">
    <property type="reaction ID" value="UER00345"/>
</dbReference>
<dbReference type="PIRSF" id="PIRSF001500">
    <property type="entry name" value="Chor_mut_pdt_Ppr"/>
    <property type="match status" value="1"/>
</dbReference>
<feature type="domain" description="Prephenate dehydratase" evidence="11">
    <location>
        <begin position="8"/>
        <end position="207"/>
    </location>
</feature>
<evidence type="ECO:0000256" key="4">
    <source>
        <dbReference type="ARBA" id="ARBA00022605"/>
    </source>
</evidence>
<dbReference type="CDD" id="cd04905">
    <property type="entry name" value="ACT_CM-PDT"/>
    <property type="match status" value="1"/>
</dbReference>
<evidence type="ECO:0000313" key="13">
    <source>
        <dbReference type="EMBL" id="MBA8809861.1"/>
    </source>
</evidence>
<dbReference type="Gene3D" id="3.40.190.10">
    <property type="entry name" value="Periplasmic binding protein-like II"/>
    <property type="match status" value="2"/>
</dbReference>
<dbReference type="PROSITE" id="PS51671">
    <property type="entry name" value="ACT"/>
    <property type="match status" value="1"/>
</dbReference>
<dbReference type="RefSeq" id="WP_220490204.1">
    <property type="nucleotide sequence ID" value="NZ_BAAATF010000004.1"/>
</dbReference>
<dbReference type="InterPro" id="IPR008242">
    <property type="entry name" value="Chor_mutase/pphenate_deHydtase"/>
</dbReference>
<evidence type="ECO:0000256" key="5">
    <source>
        <dbReference type="ARBA" id="ARBA00023141"/>
    </source>
</evidence>
<dbReference type="InterPro" id="IPR045865">
    <property type="entry name" value="ACT-like_dom_sf"/>
</dbReference>
<proteinExistence type="predicted"/>
<protein>
    <recommendedName>
        <fullName evidence="3">Prephenate dehydratase</fullName>
        <ecNumber evidence="2">4.2.1.51</ecNumber>
    </recommendedName>
</protein>
<dbReference type="GO" id="GO:0004664">
    <property type="term" value="F:prephenate dehydratase activity"/>
    <property type="evidence" value="ECO:0007669"/>
    <property type="project" value="UniProtKB-EC"/>
</dbReference>
<evidence type="ECO:0000256" key="8">
    <source>
        <dbReference type="ARBA" id="ARBA00047848"/>
    </source>
</evidence>
<evidence type="ECO:0000256" key="10">
    <source>
        <dbReference type="SAM" id="MobiDB-lite"/>
    </source>
</evidence>
<dbReference type="EC" id="4.2.1.51" evidence="2"/>
<evidence type="ECO:0000256" key="2">
    <source>
        <dbReference type="ARBA" id="ARBA00013147"/>
    </source>
</evidence>
<comment type="caution">
    <text evidence="13">The sequence shown here is derived from an EMBL/GenBank/DDBJ whole genome shotgun (WGS) entry which is preliminary data.</text>
</comment>
<dbReference type="GO" id="GO:0009094">
    <property type="term" value="P:L-phenylalanine biosynthetic process"/>
    <property type="evidence" value="ECO:0007669"/>
    <property type="project" value="UniProtKB-UniPathway"/>
</dbReference>
<evidence type="ECO:0000259" key="12">
    <source>
        <dbReference type="PROSITE" id="PS51671"/>
    </source>
</evidence>
<dbReference type="InterPro" id="IPR002912">
    <property type="entry name" value="ACT_dom"/>
</dbReference>
<evidence type="ECO:0000313" key="14">
    <source>
        <dbReference type="Proteomes" id="UP000540568"/>
    </source>
</evidence>
<organism evidence="13 14">
    <name type="scientific">Promicromonospora sukumoe</name>
    <dbReference type="NCBI Taxonomy" id="88382"/>
    <lineage>
        <taxon>Bacteria</taxon>
        <taxon>Bacillati</taxon>
        <taxon>Actinomycetota</taxon>
        <taxon>Actinomycetes</taxon>
        <taxon>Micrococcales</taxon>
        <taxon>Promicromonosporaceae</taxon>
        <taxon>Promicromonospora</taxon>
    </lineage>
</organism>
<evidence type="ECO:0000256" key="9">
    <source>
        <dbReference type="PIRSR" id="PIRSR001500-2"/>
    </source>
</evidence>
<dbReference type="Proteomes" id="UP000540568">
    <property type="component" value="Unassembled WGS sequence"/>
</dbReference>
<comment type="pathway">
    <text evidence="1">Amino-acid biosynthesis; L-phenylalanine biosynthesis; phenylpyruvate from prephenate: step 1/1.</text>
</comment>
<dbReference type="GO" id="GO:0005737">
    <property type="term" value="C:cytoplasm"/>
    <property type="evidence" value="ECO:0007669"/>
    <property type="project" value="TreeGrafter"/>
</dbReference>
<dbReference type="SUPFAM" id="SSF55021">
    <property type="entry name" value="ACT-like"/>
    <property type="match status" value="1"/>
</dbReference>
<dbReference type="GO" id="GO:0016853">
    <property type="term" value="F:isomerase activity"/>
    <property type="evidence" value="ECO:0007669"/>
    <property type="project" value="UniProtKB-KW"/>
</dbReference>
<dbReference type="PANTHER" id="PTHR21022">
    <property type="entry name" value="PREPHENATE DEHYDRATASE P PROTEIN"/>
    <property type="match status" value="1"/>
</dbReference>
<feature type="domain" description="ACT" evidence="12">
    <location>
        <begin position="230"/>
        <end position="320"/>
    </location>
</feature>
<dbReference type="AlphaFoldDB" id="A0A7W3PFK1"/>
<evidence type="ECO:0000256" key="3">
    <source>
        <dbReference type="ARBA" id="ARBA00021872"/>
    </source>
</evidence>
<dbReference type="SUPFAM" id="SSF53850">
    <property type="entry name" value="Periplasmic binding protein-like II"/>
    <property type="match status" value="1"/>
</dbReference>
<keyword evidence="4" id="KW-0028">Amino-acid biosynthesis</keyword>
<keyword evidence="5" id="KW-0057">Aromatic amino acid biosynthesis</keyword>